<dbReference type="Proteomes" id="UP000198618">
    <property type="component" value="Unassembled WGS sequence"/>
</dbReference>
<evidence type="ECO:0000313" key="3">
    <source>
        <dbReference type="Proteomes" id="UP000198618"/>
    </source>
</evidence>
<feature type="compositionally biased region" description="Basic and acidic residues" evidence="1">
    <location>
        <begin position="79"/>
        <end position="94"/>
    </location>
</feature>
<accession>A0A1I0DQW3</accession>
<reference evidence="2 3" key="1">
    <citation type="submission" date="2016-10" db="EMBL/GenBank/DDBJ databases">
        <authorList>
            <person name="de Groot N.N."/>
        </authorList>
    </citation>
    <scope>NUCLEOTIDE SEQUENCE [LARGE SCALE GENOMIC DNA]</scope>
    <source>
        <strain evidence="2 3">IBRC-M 10780</strain>
    </source>
</reference>
<proteinExistence type="predicted"/>
<dbReference type="RefSeq" id="WP_244513493.1">
    <property type="nucleotide sequence ID" value="NZ_FOHE01000009.1"/>
</dbReference>
<feature type="compositionally biased region" description="Basic and acidic residues" evidence="1">
    <location>
        <begin position="37"/>
        <end position="54"/>
    </location>
</feature>
<organism evidence="2 3">
    <name type="scientific">Oceanobacillus limi</name>
    <dbReference type="NCBI Taxonomy" id="930131"/>
    <lineage>
        <taxon>Bacteria</taxon>
        <taxon>Bacillati</taxon>
        <taxon>Bacillota</taxon>
        <taxon>Bacilli</taxon>
        <taxon>Bacillales</taxon>
        <taxon>Bacillaceae</taxon>
        <taxon>Oceanobacillus</taxon>
    </lineage>
</organism>
<feature type="compositionally biased region" description="Basic and acidic residues" evidence="1">
    <location>
        <begin position="1"/>
        <end position="10"/>
    </location>
</feature>
<evidence type="ECO:0000256" key="1">
    <source>
        <dbReference type="SAM" id="MobiDB-lite"/>
    </source>
</evidence>
<feature type="region of interest" description="Disordered" evidence="1">
    <location>
        <begin position="1"/>
        <end position="54"/>
    </location>
</feature>
<keyword evidence="3" id="KW-1185">Reference proteome</keyword>
<name>A0A1I0DQW3_9BACI</name>
<evidence type="ECO:0008006" key="4">
    <source>
        <dbReference type="Google" id="ProtNLM"/>
    </source>
</evidence>
<feature type="region of interest" description="Disordered" evidence="1">
    <location>
        <begin position="68"/>
        <end position="94"/>
    </location>
</feature>
<dbReference type="AlphaFoldDB" id="A0A1I0DQW3"/>
<dbReference type="EMBL" id="FOHE01000009">
    <property type="protein sequence ID" value="SET34563.1"/>
    <property type="molecule type" value="Genomic_DNA"/>
</dbReference>
<gene>
    <name evidence="2" type="ORF">SAMN05216389_10989</name>
</gene>
<feature type="compositionally biased region" description="Polar residues" evidence="1">
    <location>
        <begin position="11"/>
        <end position="21"/>
    </location>
</feature>
<evidence type="ECO:0000313" key="2">
    <source>
        <dbReference type="EMBL" id="SET34563.1"/>
    </source>
</evidence>
<sequence>MAKNDDKKFSDFSNVNNQKNNLIPEEFPEGAFGSSINKEEPVVGKSTPWKDEQQRTSAFVFPYKELHEDLPRQAPGSHVIHDEPDDVHPEQEEQ</sequence>
<protein>
    <recommendedName>
        <fullName evidence="4">Cytosolic protein</fullName>
    </recommendedName>
</protein>
<dbReference type="STRING" id="930131.SAMN05216389_10989"/>